<keyword evidence="1 4" id="KW-0812">Transmembrane</keyword>
<name>A0A510UJA2_ALIFS</name>
<keyword evidence="2 4" id="KW-1133">Transmembrane helix</keyword>
<dbReference type="InterPro" id="IPR020846">
    <property type="entry name" value="MFS_dom"/>
</dbReference>
<dbReference type="PANTHER" id="PTHR23546:SF1">
    <property type="entry name" value="MEMBRANE PROTEIN"/>
    <property type="match status" value="1"/>
</dbReference>
<dbReference type="Gene3D" id="1.20.1250.20">
    <property type="entry name" value="MFS general substrate transporter like domains"/>
    <property type="match status" value="2"/>
</dbReference>
<feature type="domain" description="Major facilitator superfamily (MFS) profile" evidence="5">
    <location>
        <begin position="14"/>
        <end position="399"/>
    </location>
</feature>
<dbReference type="PROSITE" id="PS50850">
    <property type="entry name" value="MFS"/>
    <property type="match status" value="1"/>
</dbReference>
<feature type="transmembrane region" description="Helical" evidence="4">
    <location>
        <begin position="289"/>
        <end position="307"/>
    </location>
</feature>
<evidence type="ECO:0000313" key="7">
    <source>
        <dbReference type="Proteomes" id="UP000321787"/>
    </source>
</evidence>
<dbReference type="GO" id="GO:0022857">
    <property type="term" value="F:transmembrane transporter activity"/>
    <property type="evidence" value="ECO:0007669"/>
    <property type="project" value="InterPro"/>
</dbReference>
<feature type="transmembrane region" description="Helical" evidence="4">
    <location>
        <begin position="374"/>
        <end position="394"/>
    </location>
</feature>
<feature type="transmembrane region" description="Helical" evidence="4">
    <location>
        <begin position="178"/>
        <end position="200"/>
    </location>
</feature>
<comment type="caution">
    <text evidence="6">The sequence shown here is derived from an EMBL/GenBank/DDBJ whole genome shotgun (WGS) entry which is preliminary data.</text>
</comment>
<feature type="transmembrane region" description="Helical" evidence="4">
    <location>
        <begin position="108"/>
        <end position="131"/>
    </location>
</feature>
<keyword evidence="3 4" id="KW-0472">Membrane</keyword>
<evidence type="ECO:0000256" key="4">
    <source>
        <dbReference type="SAM" id="Phobius"/>
    </source>
</evidence>
<accession>A0A510UJA2</accession>
<dbReference type="RefSeq" id="WP_146864982.1">
    <property type="nucleotide sequence ID" value="NZ_BJTZ01000017.1"/>
</dbReference>
<reference evidence="6 7" key="1">
    <citation type="submission" date="2019-07" db="EMBL/GenBank/DDBJ databases">
        <title>Whole genome shotgun sequence of Aliivibrio fischeri NBRC 101058.</title>
        <authorList>
            <person name="Hosoyama A."/>
            <person name="Uohara A."/>
            <person name="Ohji S."/>
            <person name="Ichikawa N."/>
        </authorList>
    </citation>
    <scope>NUCLEOTIDE SEQUENCE [LARGE SCALE GENOMIC DNA]</scope>
    <source>
        <strain evidence="6 7">NBRC 101058</strain>
    </source>
</reference>
<feature type="transmembrane region" description="Helical" evidence="4">
    <location>
        <begin position="49"/>
        <end position="68"/>
    </location>
</feature>
<protein>
    <submittedName>
        <fullName evidence="6">MFS transporter</fullName>
    </submittedName>
</protein>
<feature type="transmembrane region" description="Helical" evidence="4">
    <location>
        <begin position="12"/>
        <end position="29"/>
    </location>
</feature>
<dbReference type="SUPFAM" id="SSF103473">
    <property type="entry name" value="MFS general substrate transporter"/>
    <property type="match status" value="1"/>
</dbReference>
<evidence type="ECO:0000256" key="2">
    <source>
        <dbReference type="ARBA" id="ARBA00022989"/>
    </source>
</evidence>
<evidence type="ECO:0000313" key="6">
    <source>
        <dbReference type="EMBL" id="GEK14606.1"/>
    </source>
</evidence>
<feature type="transmembrane region" description="Helical" evidence="4">
    <location>
        <begin position="346"/>
        <end position="368"/>
    </location>
</feature>
<feature type="transmembrane region" description="Helical" evidence="4">
    <location>
        <begin position="313"/>
        <end position="334"/>
    </location>
</feature>
<gene>
    <name evidence="6" type="ORF">AFI02nite_26420</name>
</gene>
<dbReference type="EMBL" id="BJTZ01000017">
    <property type="protein sequence ID" value="GEK14606.1"/>
    <property type="molecule type" value="Genomic_DNA"/>
</dbReference>
<dbReference type="PANTHER" id="PTHR23546">
    <property type="entry name" value="TRANSPORT PROTEIN"/>
    <property type="match status" value="1"/>
</dbReference>
<evidence type="ECO:0000256" key="1">
    <source>
        <dbReference type="ARBA" id="ARBA00022692"/>
    </source>
</evidence>
<feature type="transmembrane region" description="Helical" evidence="4">
    <location>
        <begin position="262"/>
        <end position="282"/>
    </location>
</feature>
<evidence type="ECO:0000256" key="3">
    <source>
        <dbReference type="ARBA" id="ARBA00023136"/>
    </source>
</evidence>
<dbReference type="InterPro" id="IPR011701">
    <property type="entry name" value="MFS"/>
</dbReference>
<dbReference type="AlphaFoldDB" id="A0A510UJA2"/>
<dbReference type="Pfam" id="PF07690">
    <property type="entry name" value="MFS_1"/>
    <property type="match status" value="1"/>
</dbReference>
<dbReference type="InterPro" id="IPR036259">
    <property type="entry name" value="MFS_trans_sf"/>
</dbReference>
<feature type="transmembrane region" description="Helical" evidence="4">
    <location>
        <begin position="80"/>
        <end position="102"/>
    </location>
</feature>
<organism evidence="6 7">
    <name type="scientific">Aliivibrio fischeri</name>
    <name type="common">Vibrio fischeri</name>
    <dbReference type="NCBI Taxonomy" id="668"/>
    <lineage>
        <taxon>Bacteria</taxon>
        <taxon>Pseudomonadati</taxon>
        <taxon>Pseudomonadota</taxon>
        <taxon>Gammaproteobacteria</taxon>
        <taxon>Vibrionales</taxon>
        <taxon>Vibrionaceae</taxon>
        <taxon>Aliivibrio</taxon>
    </lineage>
</organism>
<evidence type="ECO:0000259" key="5">
    <source>
        <dbReference type="PROSITE" id="PS50850"/>
    </source>
</evidence>
<dbReference type="Proteomes" id="UP000321787">
    <property type="component" value="Unassembled WGS sequence"/>
</dbReference>
<proteinExistence type="predicted"/>
<sequence>MLSSFEKNNNPSIQLTIIGLIAALMGIGQNGLLVSLPFLVTNSAFSLPTWSIVIAIGSFLFLPSAPFWGKYSDKKGPKFVVLQALFGMSLSFLLLLTFTFLSNDNQSYAIFWLMGLIVARVIYGCTVSGMVPASQHWAILLCGENNRLQAITSISIGLSLGRLLGPILSILLLKLGPYSPLIMMVCFPLLALFAAFMLPSPSQINKHNKSNHQASSFIPNVRLMPYLFTGLFLCLTIALLQYSFSPLIENITHWSTNKISDAIGILLTISATVTLITQVFVIKKKKVQITTMYYLGSICLLLGYLIFTLHSVWLLGVGMAITACGAALLVPAYTTKATSVDHNNPGSVAGYLSMSHTLGYGIASLFAYTATISPIYPIYLCILFSVGILAIAFMKPQIDKTSP</sequence>
<feature type="transmembrane region" description="Helical" evidence="4">
    <location>
        <begin position="221"/>
        <end position="242"/>
    </location>
</feature>